<dbReference type="AlphaFoldDB" id="A0A5B0GPQ8"/>
<dbReference type="EMBL" id="VTUZ01000025">
    <property type="protein sequence ID" value="KAA1004881.1"/>
    <property type="molecule type" value="Genomic_DNA"/>
</dbReference>
<sequence length="78" mass="8505">MNCSTNFQRNSDASRDTSIASGKATSTAWARTQDRDRAVKIAHDQALGIPLAHPLVAAIRHPNVDGYRIIPFGRVNFG</sequence>
<accession>A0A5B0GPQ8</accession>
<organism evidence="2 3">
    <name type="scientific">Paraburkholderia panacisoli</name>
    <dbReference type="NCBI Taxonomy" id="2603818"/>
    <lineage>
        <taxon>Bacteria</taxon>
        <taxon>Pseudomonadati</taxon>
        <taxon>Pseudomonadota</taxon>
        <taxon>Betaproteobacteria</taxon>
        <taxon>Burkholderiales</taxon>
        <taxon>Burkholderiaceae</taxon>
        <taxon>Paraburkholderia</taxon>
    </lineage>
</organism>
<protein>
    <submittedName>
        <fullName evidence="2">Uncharacterized protein</fullName>
    </submittedName>
</protein>
<feature type="compositionally biased region" description="Polar residues" evidence="1">
    <location>
        <begin position="1"/>
        <end position="30"/>
    </location>
</feature>
<evidence type="ECO:0000313" key="2">
    <source>
        <dbReference type="EMBL" id="KAA1004881.1"/>
    </source>
</evidence>
<gene>
    <name evidence="2" type="ORF">FVF58_30665</name>
</gene>
<dbReference type="RefSeq" id="WP_149673525.1">
    <property type="nucleotide sequence ID" value="NZ_VTUZ01000025.1"/>
</dbReference>
<proteinExistence type="predicted"/>
<dbReference type="Proteomes" id="UP000325273">
    <property type="component" value="Unassembled WGS sequence"/>
</dbReference>
<evidence type="ECO:0000256" key="1">
    <source>
        <dbReference type="SAM" id="MobiDB-lite"/>
    </source>
</evidence>
<dbReference type="SUPFAM" id="SSF53850">
    <property type="entry name" value="Periplasmic binding protein-like II"/>
    <property type="match status" value="1"/>
</dbReference>
<reference evidence="2 3" key="1">
    <citation type="submission" date="2019-08" db="EMBL/GenBank/DDBJ databases">
        <title>Paraburkholderia sp. DCY113.</title>
        <authorList>
            <person name="Kang J."/>
        </authorList>
    </citation>
    <scope>NUCLEOTIDE SEQUENCE [LARGE SCALE GENOMIC DNA]</scope>
    <source>
        <strain evidence="2 3">DCY113</strain>
    </source>
</reference>
<feature type="region of interest" description="Disordered" evidence="1">
    <location>
        <begin position="1"/>
        <end position="32"/>
    </location>
</feature>
<keyword evidence="3" id="KW-1185">Reference proteome</keyword>
<name>A0A5B0GPQ8_9BURK</name>
<comment type="caution">
    <text evidence="2">The sequence shown here is derived from an EMBL/GenBank/DDBJ whole genome shotgun (WGS) entry which is preliminary data.</text>
</comment>
<evidence type="ECO:0000313" key="3">
    <source>
        <dbReference type="Proteomes" id="UP000325273"/>
    </source>
</evidence>